<dbReference type="AlphaFoldDB" id="A0A1H0MF39"/>
<proteinExistence type="predicted"/>
<organism evidence="2 3">
    <name type="scientific">Halobacillus aidingensis</name>
    <dbReference type="NCBI Taxonomy" id="240303"/>
    <lineage>
        <taxon>Bacteria</taxon>
        <taxon>Bacillati</taxon>
        <taxon>Bacillota</taxon>
        <taxon>Bacilli</taxon>
        <taxon>Bacillales</taxon>
        <taxon>Bacillaceae</taxon>
        <taxon>Halobacillus</taxon>
    </lineage>
</organism>
<feature type="domain" description="BppU N-terminal" evidence="1">
    <location>
        <begin position="16"/>
        <end position="83"/>
    </location>
</feature>
<keyword evidence="3" id="KW-1185">Reference proteome</keyword>
<dbReference type="Proteomes" id="UP000198860">
    <property type="component" value="Unassembled WGS sequence"/>
</dbReference>
<dbReference type="InterPro" id="IPR018913">
    <property type="entry name" value="BppU_N"/>
</dbReference>
<evidence type="ECO:0000313" key="3">
    <source>
        <dbReference type="Proteomes" id="UP000198860"/>
    </source>
</evidence>
<gene>
    <name evidence="2" type="ORF">SAMN05421677_10817</name>
</gene>
<protein>
    <recommendedName>
        <fullName evidence="1">BppU N-terminal domain-containing protein</fullName>
    </recommendedName>
</protein>
<sequence length="104" mass="11545">MRTLVIKKGDTGEGIVAVLSRKGKEENLTGKTVRFYMSNGIEGYAQVIDPENGKVMYPIEDTFFNELGYFQGEFKVTYEDGRVLSFPGEGFIPIRIIEGVGNNG</sequence>
<evidence type="ECO:0000313" key="2">
    <source>
        <dbReference type="EMBL" id="SDO79053.1"/>
    </source>
</evidence>
<reference evidence="3" key="1">
    <citation type="submission" date="2016-10" db="EMBL/GenBank/DDBJ databases">
        <authorList>
            <person name="Varghese N."/>
            <person name="Submissions S."/>
        </authorList>
    </citation>
    <scope>NUCLEOTIDE SEQUENCE [LARGE SCALE GENOMIC DNA]</scope>
    <source>
        <strain evidence="3">CGMCC 1.3703</strain>
    </source>
</reference>
<dbReference type="Gene3D" id="2.60.40.3350">
    <property type="match status" value="1"/>
</dbReference>
<dbReference type="Pfam" id="PF10651">
    <property type="entry name" value="BppU_N"/>
    <property type="match status" value="1"/>
</dbReference>
<accession>A0A1H0MF39</accession>
<evidence type="ECO:0000259" key="1">
    <source>
        <dbReference type="Pfam" id="PF10651"/>
    </source>
</evidence>
<dbReference type="STRING" id="240303.SAMN05421677_10817"/>
<dbReference type="EMBL" id="FNIZ01000008">
    <property type="protein sequence ID" value="SDO79053.1"/>
    <property type="molecule type" value="Genomic_DNA"/>
</dbReference>
<name>A0A1H0MF39_HALAD</name>